<dbReference type="SUPFAM" id="SSF103039">
    <property type="entry name" value="CheC-like"/>
    <property type="match status" value="1"/>
</dbReference>
<dbReference type="AlphaFoldDB" id="A0A3B1DA44"/>
<organism evidence="3">
    <name type="scientific">hydrothermal vent metagenome</name>
    <dbReference type="NCBI Taxonomy" id="652676"/>
    <lineage>
        <taxon>unclassified sequences</taxon>
        <taxon>metagenomes</taxon>
        <taxon>ecological metagenomes</taxon>
    </lineage>
</organism>
<evidence type="ECO:0000256" key="1">
    <source>
        <dbReference type="ARBA" id="ARBA00022500"/>
    </source>
</evidence>
<accession>A0A3B1DA44</accession>
<dbReference type="PANTHER" id="PTHR39452">
    <property type="entry name" value="CHEY-P PHOSPHATASE CHEX"/>
    <property type="match status" value="1"/>
</dbReference>
<sequence length="167" mass="17167">MDAALIRKFIEATQNLFGTMLQSTVSFGTPAPTGQIETDGDVSGIIGFSGDVAGATVIRMPMATALAVVESFCGEKFGEETEDFADAIGELANMICGGAKSNLENTNIDISCPQVVIGSHHTVQTPSDAVSITIPCNAPQGVFWIEISIRTGNAAAGAANQSRAATG</sequence>
<protein>
    <recommendedName>
        <fullName evidence="2">Chemotaxis phosphatase CheX-like domain-containing protein</fullName>
    </recommendedName>
</protein>
<gene>
    <name evidence="3" type="ORF">MNBD_PLANCTO03-1578</name>
</gene>
<proteinExistence type="predicted"/>
<dbReference type="EMBL" id="UOGK01000003">
    <property type="protein sequence ID" value="VAX35711.1"/>
    <property type="molecule type" value="Genomic_DNA"/>
</dbReference>
<dbReference type="CDD" id="cd17906">
    <property type="entry name" value="CheX"/>
    <property type="match status" value="1"/>
</dbReference>
<dbReference type="InterPro" id="IPR028051">
    <property type="entry name" value="CheX-like_dom"/>
</dbReference>
<keyword evidence="1" id="KW-0145">Chemotaxis</keyword>
<evidence type="ECO:0000313" key="3">
    <source>
        <dbReference type="EMBL" id="VAX35711.1"/>
    </source>
</evidence>
<dbReference type="InterPro" id="IPR028976">
    <property type="entry name" value="CheC-like_sf"/>
</dbReference>
<dbReference type="Gene3D" id="3.40.1550.10">
    <property type="entry name" value="CheC-like"/>
    <property type="match status" value="1"/>
</dbReference>
<reference evidence="3" key="1">
    <citation type="submission" date="2018-06" db="EMBL/GenBank/DDBJ databases">
        <authorList>
            <person name="Zhirakovskaya E."/>
        </authorList>
    </citation>
    <scope>NUCLEOTIDE SEQUENCE</scope>
</reference>
<name>A0A3B1DA44_9ZZZZ</name>
<feature type="domain" description="Chemotaxis phosphatase CheX-like" evidence="2">
    <location>
        <begin position="42"/>
        <end position="137"/>
    </location>
</feature>
<evidence type="ECO:0000259" key="2">
    <source>
        <dbReference type="Pfam" id="PF13690"/>
    </source>
</evidence>
<dbReference type="PANTHER" id="PTHR39452:SF1">
    <property type="entry name" value="CHEY-P PHOSPHATASE CHEX"/>
    <property type="match status" value="1"/>
</dbReference>
<dbReference type="GO" id="GO:0006935">
    <property type="term" value="P:chemotaxis"/>
    <property type="evidence" value="ECO:0007669"/>
    <property type="project" value="UniProtKB-KW"/>
</dbReference>
<dbReference type="Pfam" id="PF13690">
    <property type="entry name" value="CheX"/>
    <property type="match status" value="1"/>
</dbReference>
<dbReference type="InterPro" id="IPR038756">
    <property type="entry name" value="CheX-like"/>
</dbReference>